<evidence type="ECO:0000256" key="9">
    <source>
        <dbReference type="ARBA" id="ARBA00023136"/>
    </source>
</evidence>
<dbReference type="FunFam" id="1.50.40.10:FF:000018">
    <property type="entry name" value="S-adenosylmethionine mitochondrial carrier protein-like"/>
    <property type="match status" value="1"/>
</dbReference>
<evidence type="ECO:0000256" key="4">
    <source>
        <dbReference type="ARBA" id="ARBA00022692"/>
    </source>
</evidence>
<protein>
    <recommendedName>
        <fullName evidence="15">S-adenosylmethionine mitochondrial carrier protein</fullName>
    </recommendedName>
</protein>
<evidence type="ECO:0000256" key="1">
    <source>
        <dbReference type="ARBA" id="ARBA00004448"/>
    </source>
</evidence>
<comment type="similarity">
    <text evidence="2 11">Belongs to the mitochondrial carrier (TC 2.A.29) family.</text>
</comment>
<evidence type="ECO:0000256" key="10">
    <source>
        <dbReference type="PROSITE-ProRule" id="PRU00282"/>
    </source>
</evidence>
<dbReference type="EMBL" id="NNAY01002209">
    <property type="protein sequence ID" value="OXU21800.1"/>
    <property type="molecule type" value="Genomic_DNA"/>
</dbReference>
<evidence type="ECO:0000256" key="12">
    <source>
        <dbReference type="SAM" id="Phobius"/>
    </source>
</evidence>
<comment type="subcellular location">
    <subcellularLocation>
        <location evidence="1">Mitochondrion inner membrane</location>
        <topology evidence="1">Multi-pass membrane protein</topology>
    </subcellularLocation>
</comment>
<organism evidence="13 14">
    <name type="scientific">Trichomalopsis sarcophagae</name>
    <dbReference type="NCBI Taxonomy" id="543379"/>
    <lineage>
        <taxon>Eukaryota</taxon>
        <taxon>Metazoa</taxon>
        <taxon>Ecdysozoa</taxon>
        <taxon>Arthropoda</taxon>
        <taxon>Hexapoda</taxon>
        <taxon>Insecta</taxon>
        <taxon>Pterygota</taxon>
        <taxon>Neoptera</taxon>
        <taxon>Endopterygota</taxon>
        <taxon>Hymenoptera</taxon>
        <taxon>Apocrita</taxon>
        <taxon>Proctotrupomorpha</taxon>
        <taxon>Chalcidoidea</taxon>
        <taxon>Pteromalidae</taxon>
        <taxon>Pteromalinae</taxon>
        <taxon>Trichomalopsis</taxon>
    </lineage>
</organism>
<evidence type="ECO:0000256" key="11">
    <source>
        <dbReference type="RuleBase" id="RU000488"/>
    </source>
</evidence>
<keyword evidence="6" id="KW-0999">Mitochondrion inner membrane</keyword>
<dbReference type="PROSITE" id="PS50920">
    <property type="entry name" value="SOLCAR"/>
    <property type="match status" value="3"/>
</dbReference>
<dbReference type="OrthoDB" id="276989at2759"/>
<keyword evidence="8" id="KW-0496">Mitochondrion</keyword>
<keyword evidence="5" id="KW-0677">Repeat</keyword>
<evidence type="ECO:0000256" key="3">
    <source>
        <dbReference type="ARBA" id="ARBA00022448"/>
    </source>
</evidence>
<evidence type="ECO:0000256" key="5">
    <source>
        <dbReference type="ARBA" id="ARBA00022737"/>
    </source>
</evidence>
<reference evidence="13 14" key="1">
    <citation type="journal article" date="2017" name="Curr. Biol.">
        <title>The Evolution of Venom by Co-option of Single-Copy Genes.</title>
        <authorList>
            <person name="Martinson E.O."/>
            <person name="Mrinalini"/>
            <person name="Kelkar Y.D."/>
            <person name="Chang C.H."/>
            <person name="Werren J.H."/>
        </authorList>
    </citation>
    <scope>NUCLEOTIDE SEQUENCE [LARGE SCALE GENOMIC DNA]</scope>
    <source>
        <strain evidence="13 14">Alberta</strain>
        <tissue evidence="13">Whole body</tissue>
    </source>
</reference>
<evidence type="ECO:0000256" key="8">
    <source>
        <dbReference type="ARBA" id="ARBA00023128"/>
    </source>
</evidence>
<dbReference type="PANTHER" id="PTHR45667">
    <property type="entry name" value="S-ADENOSYLMETHIONINE MITOCHONDRIAL CARRIER PROTEIN"/>
    <property type="match status" value="1"/>
</dbReference>
<dbReference type="Proteomes" id="UP000215335">
    <property type="component" value="Unassembled WGS sequence"/>
</dbReference>
<feature type="transmembrane region" description="Helical" evidence="12">
    <location>
        <begin position="16"/>
        <end position="38"/>
    </location>
</feature>
<keyword evidence="4 10" id="KW-0812">Transmembrane</keyword>
<dbReference type="InterPro" id="IPR023395">
    <property type="entry name" value="MCP_dom_sf"/>
</dbReference>
<keyword evidence="14" id="KW-1185">Reference proteome</keyword>
<feature type="transmembrane region" description="Helical" evidence="12">
    <location>
        <begin position="240"/>
        <end position="262"/>
    </location>
</feature>
<dbReference type="GO" id="GO:0005743">
    <property type="term" value="C:mitochondrial inner membrane"/>
    <property type="evidence" value="ECO:0007669"/>
    <property type="project" value="UniProtKB-SubCell"/>
</dbReference>
<keyword evidence="9 10" id="KW-0472">Membrane</keyword>
<feature type="transmembrane region" description="Helical" evidence="12">
    <location>
        <begin position="59"/>
        <end position="80"/>
    </location>
</feature>
<evidence type="ECO:0000256" key="7">
    <source>
        <dbReference type="ARBA" id="ARBA00022989"/>
    </source>
</evidence>
<accession>A0A232ETV7</accession>
<feature type="repeat" description="Solcar" evidence="10">
    <location>
        <begin position="15"/>
        <end position="88"/>
    </location>
</feature>
<evidence type="ECO:0000313" key="14">
    <source>
        <dbReference type="Proteomes" id="UP000215335"/>
    </source>
</evidence>
<comment type="caution">
    <text evidence="13">The sequence shown here is derived from an EMBL/GenBank/DDBJ whole genome shotgun (WGS) entry which is preliminary data.</text>
</comment>
<dbReference type="Gene3D" id="1.50.40.10">
    <property type="entry name" value="Mitochondrial carrier domain"/>
    <property type="match status" value="2"/>
</dbReference>
<evidence type="ECO:0000256" key="2">
    <source>
        <dbReference type="ARBA" id="ARBA00006375"/>
    </source>
</evidence>
<dbReference type="InterPro" id="IPR018108">
    <property type="entry name" value="MCP_transmembrane"/>
</dbReference>
<proteinExistence type="inferred from homology"/>
<name>A0A232ETV7_9HYME</name>
<dbReference type="Pfam" id="PF00153">
    <property type="entry name" value="Mito_carr"/>
    <property type="match status" value="2"/>
</dbReference>
<dbReference type="AlphaFoldDB" id="A0A232ETV7"/>
<gene>
    <name evidence="13" type="ORF">TSAR_012188</name>
</gene>
<evidence type="ECO:0008006" key="15">
    <source>
        <dbReference type="Google" id="ProtNLM"/>
    </source>
</evidence>
<feature type="repeat" description="Solcar" evidence="10">
    <location>
        <begin position="97"/>
        <end position="170"/>
    </location>
</feature>
<keyword evidence="3 11" id="KW-0813">Transport</keyword>
<evidence type="ECO:0000256" key="6">
    <source>
        <dbReference type="ARBA" id="ARBA00022792"/>
    </source>
</evidence>
<feature type="repeat" description="Solcar" evidence="10">
    <location>
        <begin position="179"/>
        <end position="268"/>
    </location>
</feature>
<sequence>METHESEQLLVNTRSLFITSLISGGLAGTFVDIALFPIDTLKTRLQSEHGFLRSGGFAKLYKGITPVILGSAPTAALFFVTYESIKMLLVQRVPKEYSPFVHMGAASFAETVSCLIRVPVEVVKQRRQALLPEHGKFNLRLLYRGYWSTVLRDMPFSLIQFPIWEYFKVAWANYVQREVFPVEGAICGAFAGSIAAAVTTPLDVAKTRIMLSNRSTSKAADLKVFRVLTTVYRTSGVGGLFAGIVPRVTWISIGGFIFFGVYEKSKSLLLL</sequence>
<dbReference type="SUPFAM" id="SSF103506">
    <property type="entry name" value="Mitochondrial carrier"/>
    <property type="match status" value="1"/>
</dbReference>
<evidence type="ECO:0000313" key="13">
    <source>
        <dbReference type="EMBL" id="OXU21800.1"/>
    </source>
</evidence>
<keyword evidence="7 12" id="KW-1133">Transmembrane helix</keyword>